<evidence type="ECO:0000256" key="1">
    <source>
        <dbReference type="SAM" id="Phobius"/>
    </source>
</evidence>
<dbReference type="Proteomes" id="UP000247523">
    <property type="component" value="Unassembled WGS sequence"/>
</dbReference>
<comment type="caution">
    <text evidence="3">The sequence shown here is derived from an EMBL/GenBank/DDBJ whole genome shotgun (WGS) entry which is preliminary data.</text>
</comment>
<feature type="transmembrane region" description="Helical" evidence="1">
    <location>
        <begin position="6"/>
        <end position="25"/>
    </location>
</feature>
<dbReference type="RefSeq" id="WP_110290861.1">
    <property type="nucleotide sequence ID" value="NZ_QICS01000003.1"/>
</dbReference>
<keyword evidence="1" id="KW-0472">Membrane</keyword>
<dbReference type="Pfam" id="PF14751">
    <property type="entry name" value="DUF4474"/>
    <property type="match status" value="1"/>
</dbReference>
<accession>A0A318EU10</accession>
<reference evidence="3 4" key="1">
    <citation type="submission" date="2018-05" db="EMBL/GenBank/DDBJ databases">
        <title>Genomic Encyclopedia of Type Strains, Phase IV (KMG-IV): sequencing the most valuable type-strain genomes for metagenomic binning, comparative biology and taxonomic classification.</title>
        <authorList>
            <person name="Goeker M."/>
        </authorList>
    </citation>
    <scope>NUCLEOTIDE SEQUENCE [LARGE SCALE GENOMIC DNA]</scope>
    <source>
        <strain evidence="3 4">DSM 28816</strain>
    </source>
</reference>
<keyword evidence="1" id="KW-0812">Transmembrane</keyword>
<evidence type="ECO:0000259" key="2">
    <source>
        <dbReference type="Pfam" id="PF14751"/>
    </source>
</evidence>
<evidence type="ECO:0000313" key="4">
    <source>
        <dbReference type="Proteomes" id="UP000247523"/>
    </source>
</evidence>
<dbReference type="AlphaFoldDB" id="A0A318EU10"/>
<sequence>MSHCFILPILVFVLLLIIISILFFLSKQKRNTLTPIGDTALKVIEINNELNPTGYYYSFQDDTFYCNKDATSRSFGYCKLYDETLPLVGMIVDCEPIYFDYDEKHWLIELWKGQYGMASGACAGIYNTANGPIKSPRFNGIFYESILDNDNFLIDLNLKKKNELILHKSARQSWFAGLKLGAFSMPSDLSLTAKITFPNKKMLHECIIGLKNIGYTNREFSMHLKTVTIHFTKPHTTQPASRTRVQETIIQQGNKSNCESYELLNSKCKNTIEKLQLLKDSSPELYDKVLKSFYSKEAYAGYELISPINYKLHCQNDDIKIDEPFSDSFDI</sequence>
<dbReference type="InterPro" id="IPR029322">
    <property type="entry name" value="DUF4474"/>
</dbReference>
<gene>
    <name evidence="3" type="ORF">C8E03_103311</name>
</gene>
<protein>
    <submittedName>
        <fullName evidence="3">Uncharacterized protein DUF4474</fullName>
    </submittedName>
</protein>
<feature type="domain" description="DUF4474" evidence="2">
    <location>
        <begin position="47"/>
        <end position="286"/>
    </location>
</feature>
<proteinExistence type="predicted"/>
<name>A0A318EU10_9FIRM</name>
<dbReference type="EMBL" id="QICS01000003">
    <property type="protein sequence ID" value="PXV91748.1"/>
    <property type="molecule type" value="Genomic_DNA"/>
</dbReference>
<evidence type="ECO:0000313" key="3">
    <source>
        <dbReference type="EMBL" id="PXV91748.1"/>
    </source>
</evidence>
<keyword evidence="1" id="KW-1133">Transmembrane helix</keyword>
<organism evidence="3 4">
    <name type="scientific">Lachnotalea glycerini</name>
    <dbReference type="NCBI Taxonomy" id="1763509"/>
    <lineage>
        <taxon>Bacteria</taxon>
        <taxon>Bacillati</taxon>
        <taxon>Bacillota</taxon>
        <taxon>Clostridia</taxon>
        <taxon>Lachnospirales</taxon>
        <taxon>Lachnospiraceae</taxon>
        <taxon>Lachnotalea</taxon>
    </lineage>
</organism>